<dbReference type="PROSITE" id="PS51293">
    <property type="entry name" value="SANT"/>
    <property type="match status" value="1"/>
</dbReference>
<name>A0A1Y1W9F9_9FUNG</name>
<evidence type="ECO:0000259" key="14">
    <source>
        <dbReference type="PROSITE" id="PS51293"/>
    </source>
</evidence>
<evidence type="ECO:0000256" key="5">
    <source>
        <dbReference type="ARBA" id="ARBA00023015"/>
    </source>
</evidence>
<keyword evidence="17" id="KW-1185">Reference proteome</keyword>
<dbReference type="InterPro" id="IPR043145">
    <property type="entry name" value="Znf_ZZ_sf"/>
</dbReference>
<feature type="domain" description="Myb-like" evidence="11">
    <location>
        <begin position="79"/>
        <end position="122"/>
    </location>
</feature>
<dbReference type="PROSITE" id="PS50135">
    <property type="entry name" value="ZF_ZZ_2"/>
    <property type="match status" value="1"/>
</dbReference>
<keyword evidence="2" id="KW-0479">Metal-binding</keyword>
<feature type="compositionally biased region" description="Basic and acidic residues" evidence="10">
    <location>
        <begin position="341"/>
        <end position="350"/>
    </location>
</feature>
<dbReference type="InterPro" id="IPR009057">
    <property type="entry name" value="Homeodomain-like_sf"/>
</dbReference>
<dbReference type="InterPro" id="IPR017884">
    <property type="entry name" value="SANT_dom"/>
</dbReference>
<dbReference type="SMART" id="SM00291">
    <property type="entry name" value="ZnF_ZZ"/>
    <property type="match status" value="1"/>
</dbReference>
<dbReference type="PANTHER" id="PTHR12374:SF20">
    <property type="entry name" value="TRANSCRIPTIONAL ADAPTER 2-ALPHA"/>
    <property type="match status" value="1"/>
</dbReference>
<dbReference type="Pfam" id="PF22941">
    <property type="entry name" value="TADA2A-like_3rd"/>
    <property type="match status" value="1"/>
</dbReference>
<dbReference type="GO" id="GO:0006338">
    <property type="term" value="P:chromatin remodeling"/>
    <property type="evidence" value="ECO:0007669"/>
    <property type="project" value="TreeGrafter"/>
</dbReference>
<dbReference type="InterPro" id="IPR016827">
    <property type="entry name" value="Ada2/TADA2"/>
</dbReference>
<organism evidence="16 17">
    <name type="scientific">Linderina pennispora</name>
    <dbReference type="NCBI Taxonomy" id="61395"/>
    <lineage>
        <taxon>Eukaryota</taxon>
        <taxon>Fungi</taxon>
        <taxon>Fungi incertae sedis</taxon>
        <taxon>Zoopagomycota</taxon>
        <taxon>Kickxellomycotina</taxon>
        <taxon>Kickxellomycetes</taxon>
        <taxon>Kickxellales</taxon>
        <taxon>Kickxellaceae</taxon>
        <taxon>Linderina</taxon>
    </lineage>
</organism>
<evidence type="ECO:0000256" key="2">
    <source>
        <dbReference type="ARBA" id="ARBA00022723"/>
    </source>
</evidence>
<dbReference type="SMART" id="SM00717">
    <property type="entry name" value="SANT"/>
    <property type="match status" value="1"/>
</dbReference>
<dbReference type="Proteomes" id="UP000193922">
    <property type="component" value="Unassembled WGS sequence"/>
</dbReference>
<comment type="caution">
    <text evidence="16">The sequence shown here is derived from an EMBL/GenBank/DDBJ whole genome shotgun (WGS) entry which is preliminary data.</text>
</comment>
<dbReference type="GO" id="GO:0008270">
    <property type="term" value="F:zinc ion binding"/>
    <property type="evidence" value="ECO:0007669"/>
    <property type="project" value="UniProtKB-KW"/>
</dbReference>
<dbReference type="CDD" id="cd02335">
    <property type="entry name" value="ZZ_ADA2"/>
    <property type="match status" value="1"/>
</dbReference>
<dbReference type="PROSITE" id="PS51294">
    <property type="entry name" value="HTH_MYB"/>
    <property type="match status" value="1"/>
</dbReference>
<dbReference type="SUPFAM" id="SSF57850">
    <property type="entry name" value="RING/U-box"/>
    <property type="match status" value="1"/>
</dbReference>
<feature type="domain" description="SANT" evidence="14">
    <location>
        <begin position="74"/>
        <end position="126"/>
    </location>
</feature>
<evidence type="ECO:0000256" key="4">
    <source>
        <dbReference type="ARBA" id="ARBA00022833"/>
    </source>
</evidence>
<protein>
    <recommendedName>
        <fullName evidence="8">Transcriptional adapter 2</fullName>
    </recommendedName>
</protein>
<evidence type="ECO:0000259" key="11">
    <source>
        <dbReference type="PROSITE" id="PS50090"/>
    </source>
</evidence>
<dbReference type="InterPro" id="IPR007526">
    <property type="entry name" value="SWIRM"/>
</dbReference>
<keyword evidence="6 8" id="KW-0804">Transcription</keyword>
<dbReference type="InterPro" id="IPR055141">
    <property type="entry name" value="TADA2A_B-like_dom"/>
</dbReference>
<dbReference type="InterPro" id="IPR017930">
    <property type="entry name" value="Myb_dom"/>
</dbReference>
<evidence type="ECO:0000259" key="12">
    <source>
        <dbReference type="PROSITE" id="PS50135"/>
    </source>
</evidence>
<dbReference type="InterPro" id="IPR036388">
    <property type="entry name" value="WH-like_DNA-bd_sf"/>
</dbReference>
<evidence type="ECO:0000256" key="8">
    <source>
        <dbReference type="PIRNR" id="PIRNR025024"/>
    </source>
</evidence>
<dbReference type="RefSeq" id="XP_040743791.1">
    <property type="nucleotide sequence ID" value="XM_040889751.1"/>
</dbReference>
<dbReference type="OrthoDB" id="270417at2759"/>
<dbReference type="Gene3D" id="3.30.60.90">
    <property type="match status" value="1"/>
</dbReference>
<dbReference type="GO" id="GO:0006357">
    <property type="term" value="P:regulation of transcription by RNA polymerase II"/>
    <property type="evidence" value="ECO:0007669"/>
    <property type="project" value="InterPro"/>
</dbReference>
<keyword evidence="5 8" id="KW-0805">Transcription regulation</keyword>
<dbReference type="GeneID" id="63806399"/>
<sequence>MAVEEAGQMYHCDNCQVNVSDSVRIRCHECEKFEEFDLCAACFAKGIEIGRHKKTHSYRIVRAWQLIEQHRFPIFTEDWSADEELLLIDGLRQFGMGNWRDAAEHVGTKTKEECEQHYKDVYVASEDWPMPDMNKTFSVKFARTAFEKRLKSNPNKSKVLSSQPSNHEIIGYMPGRLEFETEVENEAEQVVKDMVFNDDDSPEEVELKLIVLAIYNSRLDRRVRYKNFIFDRGLLEYRKTQAAEKKRPKDERDILNKSKVLARMQTREDFNELSTGLLNEQTLRHRIAQLQEWRRNGITTLEDGSQYEVERSQRLSRRANTLRDSAHLLERLHRIAAARAVRESGPEQHKAGHYHGARKPNQASPDIESAEGVELLTKSEKAMCQKLQVFPRPYLVVKETLLSEYARRGSLKRRQARELVKIDPATTNRIYDFFVDSGWIKTPEQAAEVLATAARAAAAKLAPVDTAATAASAESAEPAAAAATEPASAAASAAPAINGLAAASTVASTS</sequence>
<evidence type="ECO:0000256" key="3">
    <source>
        <dbReference type="ARBA" id="ARBA00022771"/>
    </source>
</evidence>
<keyword evidence="7 8" id="KW-0539">Nucleus</keyword>
<evidence type="ECO:0000313" key="16">
    <source>
        <dbReference type="EMBL" id="ORX70153.1"/>
    </source>
</evidence>
<dbReference type="Gene3D" id="1.10.10.10">
    <property type="entry name" value="Winged helix-like DNA-binding domain superfamily/Winged helix DNA-binding domain"/>
    <property type="match status" value="1"/>
</dbReference>
<proteinExistence type="predicted"/>
<keyword evidence="4" id="KW-0862">Zinc</keyword>
<dbReference type="Pfam" id="PF04433">
    <property type="entry name" value="SWIRM"/>
    <property type="match status" value="1"/>
</dbReference>
<evidence type="ECO:0000256" key="7">
    <source>
        <dbReference type="ARBA" id="ARBA00023242"/>
    </source>
</evidence>
<dbReference type="PIRSF" id="PIRSF025024">
    <property type="entry name" value="Transcriptional_adaptor_2"/>
    <property type="match status" value="1"/>
</dbReference>
<dbReference type="InterPro" id="IPR001005">
    <property type="entry name" value="SANT/Myb"/>
</dbReference>
<evidence type="ECO:0000256" key="10">
    <source>
        <dbReference type="SAM" id="MobiDB-lite"/>
    </source>
</evidence>
<dbReference type="FunFam" id="1.10.10.10:FF:000087">
    <property type="entry name" value="Transcriptional adapter 2"/>
    <property type="match status" value="1"/>
</dbReference>
<dbReference type="SUPFAM" id="SSF46689">
    <property type="entry name" value="Homeodomain-like"/>
    <property type="match status" value="2"/>
</dbReference>
<dbReference type="EMBL" id="MCFD01000006">
    <property type="protein sequence ID" value="ORX70153.1"/>
    <property type="molecule type" value="Genomic_DNA"/>
</dbReference>
<evidence type="ECO:0000259" key="15">
    <source>
        <dbReference type="PROSITE" id="PS51294"/>
    </source>
</evidence>
<dbReference type="PROSITE" id="PS50090">
    <property type="entry name" value="MYB_LIKE"/>
    <property type="match status" value="1"/>
</dbReference>
<comment type="subcellular location">
    <subcellularLocation>
        <location evidence="1 8">Nucleus</location>
    </subcellularLocation>
</comment>
<dbReference type="GO" id="GO:0005634">
    <property type="term" value="C:nucleus"/>
    <property type="evidence" value="ECO:0007669"/>
    <property type="project" value="UniProtKB-SubCell"/>
</dbReference>
<dbReference type="PANTHER" id="PTHR12374">
    <property type="entry name" value="TRANSCRIPTIONAL ADAPTOR 2 ADA2 -RELATED"/>
    <property type="match status" value="1"/>
</dbReference>
<evidence type="ECO:0000256" key="9">
    <source>
        <dbReference type="PROSITE-ProRule" id="PRU00228"/>
    </source>
</evidence>
<dbReference type="InterPro" id="IPR000433">
    <property type="entry name" value="Znf_ZZ"/>
</dbReference>
<dbReference type="GO" id="GO:0003682">
    <property type="term" value="F:chromatin binding"/>
    <property type="evidence" value="ECO:0007669"/>
    <property type="project" value="TreeGrafter"/>
</dbReference>
<gene>
    <name evidence="16" type="ORF">DL89DRAFT_283749</name>
</gene>
<dbReference type="Pfam" id="PF25299">
    <property type="entry name" value="ZZ_ADA2"/>
    <property type="match status" value="1"/>
</dbReference>
<dbReference type="FunFam" id="1.10.10.60:FF:000115">
    <property type="entry name" value="Transcriptional adapter 2"/>
    <property type="match status" value="1"/>
</dbReference>
<evidence type="ECO:0000256" key="6">
    <source>
        <dbReference type="ARBA" id="ARBA00023163"/>
    </source>
</evidence>
<feature type="region of interest" description="Disordered" evidence="10">
    <location>
        <begin position="341"/>
        <end position="365"/>
    </location>
</feature>
<reference evidence="16 17" key="1">
    <citation type="submission" date="2016-07" db="EMBL/GenBank/DDBJ databases">
        <title>Pervasive Adenine N6-methylation of Active Genes in Fungi.</title>
        <authorList>
            <consortium name="DOE Joint Genome Institute"/>
            <person name="Mondo S.J."/>
            <person name="Dannebaum R.O."/>
            <person name="Kuo R.C."/>
            <person name="Labutti K."/>
            <person name="Haridas S."/>
            <person name="Kuo A."/>
            <person name="Salamov A."/>
            <person name="Ahrendt S.R."/>
            <person name="Lipzen A."/>
            <person name="Sullivan W."/>
            <person name="Andreopoulos W.B."/>
            <person name="Clum A."/>
            <person name="Lindquist E."/>
            <person name="Daum C."/>
            <person name="Ramamoorthy G.K."/>
            <person name="Gryganskyi A."/>
            <person name="Culley D."/>
            <person name="Magnuson J.K."/>
            <person name="James T.Y."/>
            <person name="O'Malley M.A."/>
            <person name="Stajich J.E."/>
            <person name="Spatafora J.W."/>
            <person name="Visel A."/>
            <person name="Grigoriev I.V."/>
        </authorList>
    </citation>
    <scope>NUCLEOTIDE SEQUENCE [LARGE SCALE GENOMIC DNA]</scope>
    <source>
        <strain evidence="16 17">ATCC 12442</strain>
    </source>
</reference>
<dbReference type="InterPro" id="IPR041983">
    <property type="entry name" value="ADA2-like_ZZ"/>
</dbReference>
<feature type="domain" description="SWIRM" evidence="13">
    <location>
        <begin position="356"/>
        <end position="451"/>
    </location>
</feature>
<dbReference type="Pfam" id="PF00249">
    <property type="entry name" value="Myb_DNA-binding"/>
    <property type="match status" value="1"/>
</dbReference>
<dbReference type="GO" id="GO:0070461">
    <property type="term" value="C:SAGA-type complex"/>
    <property type="evidence" value="ECO:0007669"/>
    <property type="project" value="TreeGrafter"/>
</dbReference>
<dbReference type="STRING" id="61395.A0A1Y1W9F9"/>
<evidence type="ECO:0000313" key="17">
    <source>
        <dbReference type="Proteomes" id="UP000193922"/>
    </source>
</evidence>
<dbReference type="PROSITE" id="PS50934">
    <property type="entry name" value="SWIRM"/>
    <property type="match status" value="1"/>
</dbReference>
<dbReference type="Gene3D" id="1.10.10.60">
    <property type="entry name" value="Homeodomain-like"/>
    <property type="match status" value="1"/>
</dbReference>
<accession>A0A1Y1W9F9</accession>
<dbReference type="AlphaFoldDB" id="A0A1Y1W9F9"/>
<dbReference type="CDD" id="cd00167">
    <property type="entry name" value="SANT"/>
    <property type="match status" value="1"/>
</dbReference>
<feature type="domain" description="HTH myb-type" evidence="15">
    <location>
        <begin position="79"/>
        <end position="126"/>
    </location>
</feature>
<keyword evidence="3 9" id="KW-0863">Zinc-finger</keyword>
<dbReference type="GO" id="GO:0003713">
    <property type="term" value="F:transcription coactivator activity"/>
    <property type="evidence" value="ECO:0007669"/>
    <property type="project" value="InterPro"/>
</dbReference>
<feature type="domain" description="ZZ-type" evidence="12">
    <location>
        <begin position="7"/>
        <end position="66"/>
    </location>
</feature>
<evidence type="ECO:0000256" key="1">
    <source>
        <dbReference type="ARBA" id="ARBA00004123"/>
    </source>
</evidence>
<evidence type="ECO:0000259" key="13">
    <source>
        <dbReference type="PROSITE" id="PS50934"/>
    </source>
</evidence>